<dbReference type="AlphaFoldDB" id="A0A376E1M8"/>
<reference evidence="1 2" key="1">
    <citation type="submission" date="2018-06" db="EMBL/GenBank/DDBJ databases">
        <authorList>
            <consortium name="Pathogen Informatics"/>
            <person name="Doyle S."/>
        </authorList>
    </citation>
    <scope>NUCLEOTIDE SEQUENCE [LARGE SCALE GENOMIC DNA]</scope>
    <source>
        <strain evidence="1 2">NCTC13533</strain>
    </source>
</reference>
<evidence type="ECO:0000313" key="2">
    <source>
        <dbReference type="Proteomes" id="UP000255224"/>
    </source>
</evidence>
<evidence type="ECO:0008006" key="3">
    <source>
        <dbReference type="Google" id="ProtNLM"/>
    </source>
</evidence>
<organism evidence="1 2">
    <name type="scientific">Chryseobacterium carnipullorum</name>
    <dbReference type="NCBI Taxonomy" id="1124835"/>
    <lineage>
        <taxon>Bacteria</taxon>
        <taxon>Pseudomonadati</taxon>
        <taxon>Bacteroidota</taxon>
        <taxon>Flavobacteriia</taxon>
        <taxon>Flavobacteriales</taxon>
        <taxon>Weeksellaceae</taxon>
        <taxon>Chryseobacterium group</taxon>
        <taxon>Chryseobacterium</taxon>
    </lineage>
</organism>
<dbReference type="STRING" id="297244.SAMN05421639_107144"/>
<accession>A0A376E1M8</accession>
<dbReference type="RefSeq" id="WP_128124871.1">
    <property type="nucleotide sequence ID" value="NZ_UFVQ01000003.1"/>
</dbReference>
<name>A0A376E1M8_CHRCU</name>
<sequence length="317" mass="37576">MIRRLKYKEIDFKKYADCLENSEQRKYSASKDFLDVTANKQWDVLVYNDYEAVMPVPFISKKRIKIVHNPLMCQQLGVFSAKDDQKMNERFLHFLQKNYLVKVYYFNETNSFESKLDTKKNFLLYPGSYTEVFAKYSPKRKRKLRLDDEVLENSAIKEISYPKAEKFIRENVVGLDKEHDSVALLKTLEAFYSLKYLKFFAFYYHNEITNMIATYSDYDTIALLGTFNDKKYIKMAGASTLIDHVIKENIENYIFDFEGGNLPSIEEFFRGFRPELKPYAVIDNSKKALVKNFASLMMRGKFFLGLLSYVNRYLEWF</sequence>
<evidence type="ECO:0000313" key="1">
    <source>
        <dbReference type="EMBL" id="STC99155.1"/>
    </source>
</evidence>
<proteinExistence type="predicted"/>
<gene>
    <name evidence="1" type="ORF">NCTC13533_02736</name>
</gene>
<protein>
    <recommendedName>
        <fullName evidence="3">GNAT family N-acetyltransferase</fullName>
    </recommendedName>
</protein>
<dbReference type="Proteomes" id="UP000255224">
    <property type="component" value="Unassembled WGS sequence"/>
</dbReference>
<dbReference type="EMBL" id="UFVQ01000003">
    <property type="protein sequence ID" value="STC99155.1"/>
    <property type="molecule type" value="Genomic_DNA"/>
</dbReference>